<dbReference type="RefSeq" id="WP_337316551.1">
    <property type="nucleotide sequence ID" value="NZ_JBBDGN010000001.1"/>
</dbReference>
<dbReference type="EMBL" id="JBBDGN010000001">
    <property type="protein sequence ID" value="MEJ1090308.1"/>
    <property type="molecule type" value="Genomic_DNA"/>
</dbReference>
<name>A0ABU8LGH4_9MICO</name>
<evidence type="ECO:0000256" key="2">
    <source>
        <dbReference type="PROSITE-ProRule" id="PRU00335"/>
    </source>
</evidence>
<dbReference type="InterPro" id="IPR001647">
    <property type="entry name" value="HTH_TetR"/>
</dbReference>
<proteinExistence type="predicted"/>
<feature type="DNA-binding region" description="H-T-H motif" evidence="2">
    <location>
        <begin position="31"/>
        <end position="50"/>
    </location>
</feature>
<organism evidence="4 5">
    <name type="scientific">Microbacterium istanbulense</name>
    <dbReference type="NCBI Taxonomy" id="3122049"/>
    <lineage>
        <taxon>Bacteria</taxon>
        <taxon>Bacillati</taxon>
        <taxon>Actinomycetota</taxon>
        <taxon>Actinomycetes</taxon>
        <taxon>Micrococcales</taxon>
        <taxon>Microbacteriaceae</taxon>
        <taxon>Microbacterium</taxon>
    </lineage>
</organism>
<evidence type="ECO:0000256" key="1">
    <source>
        <dbReference type="ARBA" id="ARBA00023125"/>
    </source>
</evidence>
<accession>A0ABU8LGH4</accession>
<dbReference type="PROSITE" id="PS50977">
    <property type="entry name" value="HTH_TETR_2"/>
    <property type="match status" value="1"/>
</dbReference>
<feature type="domain" description="HTH tetR-type" evidence="3">
    <location>
        <begin position="8"/>
        <end position="68"/>
    </location>
</feature>
<dbReference type="Gene3D" id="1.10.357.10">
    <property type="entry name" value="Tetracycline Repressor, domain 2"/>
    <property type="match status" value="1"/>
</dbReference>
<evidence type="ECO:0000313" key="4">
    <source>
        <dbReference type="EMBL" id="MEJ1090308.1"/>
    </source>
</evidence>
<dbReference type="PANTHER" id="PTHR30055:SF231">
    <property type="entry name" value="TRANSCRIPTIONAL REGULATORY PROTEIN (PROBABLY DEOR-FAMILY)-RELATED"/>
    <property type="match status" value="1"/>
</dbReference>
<evidence type="ECO:0000313" key="5">
    <source>
        <dbReference type="Proteomes" id="UP001366085"/>
    </source>
</evidence>
<dbReference type="Proteomes" id="UP001366085">
    <property type="component" value="Unassembled WGS sequence"/>
</dbReference>
<keyword evidence="1 2" id="KW-0238">DNA-binding</keyword>
<dbReference type="SUPFAM" id="SSF46689">
    <property type="entry name" value="Homeodomain-like"/>
    <property type="match status" value="1"/>
</dbReference>
<dbReference type="InterPro" id="IPR050109">
    <property type="entry name" value="HTH-type_TetR-like_transc_reg"/>
</dbReference>
<keyword evidence="5" id="KW-1185">Reference proteome</keyword>
<evidence type="ECO:0000259" key="3">
    <source>
        <dbReference type="PROSITE" id="PS50977"/>
    </source>
</evidence>
<gene>
    <name evidence="4" type="ORF">WDU93_01285</name>
</gene>
<reference evidence="4 5" key="1">
    <citation type="submission" date="2024-02" db="EMBL/GenBank/DDBJ databases">
        <authorList>
            <person name="Saticioglu I.B."/>
        </authorList>
    </citation>
    <scope>NUCLEOTIDE SEQUENCE [LARGE SCALE GENOMIC DNA]</scope>
    <source>
        <strain evidence="4 5">Mu-43</strain>
    </source>
</reference>
<dbReference type="Pfam" id="PF00440">
    <property type="entry name" value="TetR_N"/>
    <property type="match status" value="1"/>
</dbReference>
<dbReference type="PANTHER" id="PTHR30055">
    <property type="entry name" value="HTH-TYPE TRANSCRIPTIONAL REGULATOR RUTR"/>
    <property type="match status" value="1"/>
</dbReference>
<comment type="caution">
    <text evidence="4">The sequence shown here is derived from an EMBL/GenBank/DDBJ whole genome shotgun (WGS) entry which is preliminary data.</text>
</comment>
<dbReference type="InterPro" id="IPR009057">
    <property type="entry name" value="Homeodomain-like_sf"/>
</dbReference>
<protein>
    <submittedName>
        <fullName evidence="4">Helix-turn-helix domain-containing protein</fullName>
    </submittedName>
</protein>
<sequence length="198" mass="21826">MTPSPRHPHRRAALVAATRKVAAQRGLAQTNVRAVAAEADVSAGSVLYYFPTFDELVYTCVEGVLEEFYDRRDRIAQTLPDPADRMRSLITAGIPDVVSDDLRMVYESIGLVREKPQYGPLMRSIVERQVLLYRTTIELGVGLGVFTPSRTAGEIARNIVALEDAYDLYPLVGLDLDRQACREAVLAYASQALGADLL</sequence>